<dbReference type="AlphaFoldDB" id="A0A5J4L3Q3"/>
<feature type="region of interest" description="Disordered" evidence="1">
    <location>
        <begin position="1"/>
        <end position="20"/>
    </location>
</feature>
<comment type="caution">
    <text evidence="2">The sequence shown here is derived from an EMBL/GenBank/DDBJ whole genome shotgun (WGS) entry which is preliminary data.</text>
</comment>
<reference evidence="2" key="1">
    <citation type="submission" date="2019-10" db="EMBL/GenBank/DDBJ databases">
        <title>Metagenomic sequencing of thiosulfate-disproportionating enrichment culture.</title>
        <authorList>
            <person name="Umezawa K."/>
            <person name="Kojima H."/>
            <person name="Fukui M."/>
        </authorList>
    </citation>
    <scope>NUCLEOTIDE SEQUENCE</scope>
    <source>
        <strain evidence="2">45J</strain>
    </source>
</reference>
<dbReference type="EMBL" id="BLAB01000002">
    <property type="protein sequence ID" value="GER94905.1"/>
    <property type="molecule type" value="Genomic_DNA"/>
</dbReference>
<dbReference type="Pfam" id="PF06834">
    <property type="entry name" value="TraU"/>
    <property type="match status" value="1"/>
</dbReference>
<accession>A0A5J4L3Q3</accession>
<sequence>MDKYRQFDIAPPSELDPRQNDDQLSLLFQPEKLLYANPIAQAICFADCVSASTWKPINALNWCAGCWGTIGTVVTNSLAMTRDRICIACG</sequence>
<organism evidence="2">
    <name type="scientific">hot springs metagenome</name>
    <dbReference type="NCBI Taxonomy" id="433727"/>
    <lineage>
        <taxon>unclassified sequences</taxon>
        <taxon>metagenomes</taxon>
        <taxon>ecological metagenomes</taxon>
    </lineage>
</organism>
<proteinExistence type="predicted"/>
<gene>
    <name evidence="2" type="ORF">A45J_2671</name>
</gene>
<protein>
    <submittedName>
        <fullName evidence="2">Uncharacterized protein</fullName>
    </submittedName>
</protein>
<dbReference type="InterPro" id="IPR009649">
    <property type="entry name" value="TraU"/>
</dbReference>
<evidence type="ECO:0000313" key="2">
    <source>
        <dbReference type="EMBL" id="GER94905.1"/>
    </source>
</evidence>
<name>A0A5J4L3Q3_9ZZZZ</name>
<evidence type="ECO:0000256" key="1">
    <source>
        <dbReference type="SAM" id="MobiDB-lite"/>
    </source>
</evidence>